<dbReference type="PRINTS" id="PR00111">
    <property type="entry name" value="ABHYDROLASE"/>
</dbReference>
<evidence type="ECO:0000313" key="3">
    <source>
        <dbReference type="EMBL" id="WKW16168.1"/>
    </source>
</evidence>
<dbReference type="AlphaFoldDB" id="A0AA49JWE3"/>
<dbReference type="InterPro" id="IPR000073">
    <property type="entry name" value="AB_hydrolase_1"/>
</dbReference>
<feature type="domain" description="Serine aminopeptidase S33" evidence="1">
    <location>
        <begin position="26"/>
        <end position="255"/>
    </location>
</feature>
<dbReference type="EMBL" id="CP130612">
    <property type="protein sequence ID" value="WKW13261.1"/>
    <property type="molecule type" value="Genomic_DNA"/>
</dbReference>
<dbReference type="Pfam" id="PF12146">
    <property type="entry name" value="Hydrolase_4"/>
    <property type="match status" value="1"/>
</dbReference>
<dbReference type="EMBL" id="CP130613">
    <property type="protein sequence ID" value="WKW16168.1"/>
    <property type="molecule type" value="Genomic_DNA"/>
</dbReference>
<organism evidence="2">
    <name type="scientific">Pseudogemmatithrix spongiicola</name>
    <dbReference type="NCBI Taxonomy" id="3062599"/>
    <lineage>
        <taxon>Bacteria</taxon>
        <taxon>Pseudomonadati</taxon>
        <taxon>Gemmatimonadota</taxon>
        <taxon>Gemmatimonadia</taxon>
        <taxon>Gemmatimonadales</taxon>
        <taxon>Gemmatimonadaceae</taxon>
        <taxon>Pseudogemmatithrix</taxon>
    </lineage>
</organism>
<dbReference type="PANTHER" id="PTHR11614">
    <property type="entry name" value="PHOSPHOLIPASE-RELATED"/>
    <property type="match status" value="1"/>
</dbReference>
<dbReference type="InterPro" id="IPR029058">
    <property type="entry name" value="AB_hydrolase_fold"/>
</dbReference>
<dbReference type="RefSeq" id="WP_367886121.1">
    <property type="nucleotide sequence ID" value="NZ_CP130612.1"/>
</dbReference>
<accession>A0AA49JWE3</accession>
<evidence type="ECO:0000259" key="1">
    <source>
        <dbReference type="Pfam" id="PF12146"/>
    </source>
</evidence>
<name>A0AA49JWE3_9BACT</name>
<evidence type="ECO:0000313" key="2">
    <source>
        <dbReference type="EMBL" id="WKW13261.1"/>
    </source>
</evidence>
<dbReference type="InterPro" id="IPR051044">
    <property type="entry name" value="MAG_DAG_Lipase"/>
</dbReference>
<gene>
    <name evidence="2" type="ORF">Strain138_002578</name>
    <name evidence="3" type="ORF">Strain318_002578</name>
</gene>
<evidence type="ECO:0000313" key="4">
    <source>
        <dbReference type="Proteomes" id="UP001229955"/>
    </source>
</evidence>
<proteinExistence type="predicted"/>
<dbReference type="InterPro" id="IPR022742">
    <property type="entry name" value="Hydrolase_4"/>
</dbReference>
<dbReference type="SUPFAM" id="SSF53474">
    <property type="entry name" value="alpha/beta-Hydrolases"/>
    <property type="match status" value="1"/>
</dbReference>
<dbReference type="KEGG" id="pspc:Strain318_002578"/>
<keyword evidence="4" id="KW-1185">Reference proteome</keyword>
<dbReference type="Proteomes" id="UP001229955">
    <property type="component" value="Chromosome"/>
</dbReference>
<protein>
    <submittedName>
        <fullName evidence="2">Lysophospholipase</fullName>
    </submittedName>
</protein>
<dbReference type="Gene3D" id="3.40.50.1820">
    <property type="entry name" value="alpha/beta hydrolase"/>
    <property type="match status" value="1"/>
</dbReference>
<sequence length="275" mass="29200">MTTIPDSLQAGDGTRLALHRWPGDGPRGTVLVVHGLGEHGGRYAHVAAWFAARGLRCVGYDHRGHGRSEGARGIIPTAGALRDDLGTVVDALRPSSGTFLLLGHSMGGAVVADFVARRVRAADLVILTSPALKAPLSVFQRLQLAIGRRFAPDLAQGNGLDATGIAHDPATVQAYLDDPLVHDRISARLAQAILDSGEAALAAAPKWDTATLLLYAGADRLVDPRGSDAFAASAPREVVESQRFDALFHEILNEGELAAPVFARIERWLDARLPR</sequence>
<accession>A0AA49Q7X3</accession>
<reference evidence="2" key="1">
    <citation type="submission" date="2023-07" db="EMBL/GenBank/DDBJ databases">
        <authorList>
            <person name="Haufschild T."/>
            <person name="Kallscheuer N."/>
            <person name="Hammer J."/>
            <person name="Kohn T."/>
            <person name="Kabuu M."/>
            <person name="Jogler M."/>
            <person name="Wohfarth N."/>
            <person name="Heuer A."/>
            <person name="Rohde M."/>
            <person name="van Teeseling M.C.F."/>
            <person name="Jogler C."/>
        </authorList>
    </citation>
    <scope>NUCLEOTIDE SEQUENCE</scope>
    <source>
        <strain evidence="2">Strain 138</strain>
        <strain evidence="3">Strain 318</strain>
    </source>
</reference>